<keyword evidence="1" id="KW-0812">Transmembrane</keyword>
<organism evidence="2 3">
    <name type="scientific">Rhodopirellula sallentina SM41</name>
    <dbReference type="NCBI Taxonomy" id="1263870"/>
    <lineage>
        <taxon>Bacteria</taxon>
        <taxon>Pseudomonadati</taxon>
        <taxon>Planctomycetota</taxon>
        <taxon>Planctomycetia</taxon>
        <taxon>Pirellulales</taxon>
        <taxon>Pirellulaceae</taxon>
        <taxon>Rhodopirellula</taxon>
    </lineage>
</organism>
<comment type="caution">
    <text evidence="2">The sequence shown here is derived from an EMBL/GenBank/DDBJ whole genome shotgun (WGS) entry which is preliminary data.</text>
</comment>
<name>M5UJE9_9BACT</name>
<evidence type="ECO:0000313" key="2">
    <source>
        <dbReference type="EMBL" id="EMI56143.1"/>
    </source>
</evidence>
<keyword evidence="1" id="KW-1133">Transmembrane helix</keyword>
<keyword evidence="3" id="KW-1185">Reference proteome</keyword>
<dbReference type="EMBL" id="ANOH01000169">
    <property type="protein sequence ID" value="EMI56143.1"/>
    <property type="molecule type" value="Genomic_DNA"/>
</dbReference>
<gene>
    <name evidence="2" type="ORF">RSSM_02478</name>
</gene>
<dbReference type="PATRIC" id="fig|1263870.3.peg.2636"/>
<keyword evidence="1" id="KW-0472">Membrane</keyword>
<protein>
    <submittedName>
        <fullName evidence="2">Uncharacterized protein</fullName>
    </submittedName>
</protein>
<evidence type="ECO:0000313" key="3">
    <source>
        <dbReference type="Proteomes" id="UP000011885"/>
    </source>
</evidence>
<reference evidence="2 3" key="1">
    <citation type="journal article" date="2013" name="Mar. Genomics">
        <title>Expression of sulfatases in Rhodopirellula baltica and the diversity of sulfatases in the genus Rhodopirellula.</title>
        <authorList>
            <person name="Wegner C.E."/>
            <person name="Richter-Heitmann T."/>
            <person name="Klindworth A."/>
            <person name="Klockow C."/>
            <person name="Richter M."/>
            <person name="Achstetter T."/>
            <person name="Glockner F.O."/>
            <person name="Harder J."/>
        </authorList>
    </citation>
    <scope>NUCLEOTIDE SEQUENCE [LARGE SCALE GENOMIC DNA]</scope>
    <source>
        <strain evidence="2 3">SM41</strain>
    </source>
</reference>
<dbReference type="OrthoDB" id="277223at2"/>
<dbReference type="Proteomes" id="UP000011885">
    <property type="component" value="Unassembled WGS sequence"/>
</dbReference>
<sequence length="122" mass="14321">MFDFASFDTPVATALVDRNGLWMLAGFLLLGWVMARMTVQRRRRQIRQRGEEREIQRRLDKTSSTALPLSDAPVEVQRWQVAMFDLQRELKGELDSRIAVTQSLMRQLDQRIAVLQEMNKER</sequence>
<accession>M5UJE9</accession>
<feature type="transmembrane region" description="Helical" evidence="1">
    <location>
        <begin position="20"/>
        <end position="39"/>
    </location>
</feature>
<evidence type="ECO:0000256" key="1">
    <source>
        <dbReference type="SAM" id="Phobius"/>
    </source>
</evidence>
<dbReference type="AlphaFoldDB" id="M5UJE9"/>
<dbReference type="RefSeq" id="WP_008678174.1">
    <property type="nucleotide sequence ID" value="NZ_ANOH01000169.1"/>
</dbReference>
<proteinExistence type="predicted"/>